<dbReference type="AlphaFoldDB" id="A0A1H8HE15"/>
<name>A0A1H8HE15_9HYPH</name>
<dbReference type="Proteomes" id="UP000183063">
    <property type="component" value="Unassembled WGS sequence"/>
</dbReference>
<dbReference type="RefSeq" id="WP_072373019.1">
    <property type="nucleotide sequence ID" value="NZ_FNXB01000007.1"/>
</dbReference>
<evidence type="ECO:0000256" key="1">
    <source>
        <dbReference type="SAM" id="SignalP"/>
    </source>
</evidence>
<evidence type="ECO:0000313" key="4">
    <source>
        <dbReference type="Proteomes" id="UP000183063"/>
    </source>
</evidence>
<proteinExistence type="predicted"/>
<dbReference type="Proteomes" id="UP000198939">
    <property type="component" value="Unassembled WGS sequence"/>
</dbReference>
<dbReference type="OrthoDB" id="8301995at2"/>
<keyword evidence="5" id="KW-1185">Reference proteome</keyword>
<feature type="signal peptide" evidence="1">
    <location>
        <begin position="1"/>
        <end position="22"/>
    </location>
</feature>
<dbReference type="EMBL" id="FOCV01000005">
    <property type="protein sequence ID" value="SEN54522.1"/>
    <property type="molecule type" value="Genomic_DNA"/>
</dbReference>
<accession>A0A1H8HE15</accession>
<evidence type="ECO:0000313" key="3">
    <source>
        <dbReference type="EMBL" id="SEN54522.1"/>
    </source>
</evidence>
<reference evidence="2" key="1">
    <citation type="submission" date="2016-10" db="EMBL/GenBank/DDBJ databases">
        <authorList>
            <person name="de Groot N.N."/>
        </authorList>
    </citation>
    <scope>NUCLEOTIDE SEQUENCE [LARGE SCALE GENOMIC DNA]</scope>
    <source>
        <strain evidence="2">CCBAU85039</strain>
    </source>
</reference>
<protein>
    <submittedName>
        <fullName evidence="2">Uncharacterized protein</fullName>
    </submittedName>
</protein>
<dbReference type="EMBL" id="FNXB01000007">
    <property type="protein sequence ID" value="SEH65869.1"/>
    <property type="molecule type" value="Genomic_DNA"/>
</dbReference>
<feature type="chain" id="PRO_5030029508" evidence="1">
    <location>
        <begin position="23"/>
        <end position="484"/>
    </location>
</feature>
<evidence type="ECO:0000313" key="2">
    <source>
        <dbReference type="EMBL" id="SEH65869.1"/>
    </source>
</evidence>
<reference evidence="4" key="2">
    <citation type="submission" date="2016-10" db="EMBL/GenBank/DDBJ databases">
        <authorList>
            <person name="Wibberg D."/>
        </authorList>
    </citation>
    <scope>NUCLEOTIDE SEQUENCE [LARGE SCALE GENOMIC DNA]</scope>
</reference>
<evidence type="ECO:0000313" key="5">
    <source>
        <dbReference type="Proteomes" id="UP000198939"/>
    </source>
</evidence>
<keyword evidence="1" id="KW-0732">Signal</keyword>
<dbReference type="STRING" id="501024.RTCCBAU85039_1644"/>
<sequence>MRVNLIAATSTIALALASAAYAADINQAGAKQVEESLTKLLPKSVAKDGIVTVNPAGTRYEIIYDFVKLLKKVEPGSFAITGLTPWSMFATPLDTGLWRVEGNNSLNVSGNFKAPGQPKTDFTYAIDAFIFNGIFDPAISYLRSGDVSTKAVNFSSKSEAEEVSASFDGMTYKLTSSDGAAPGTTNFATSGSAAGFLETINSREVPPVEIRADAIDFAAAVNGLPVNKVRDIILFAVDHADEKQLAAADSDKLKGMLRDAFPLLTSFNETIDFNNFTVSSAAGNGGAKYVSYDVTLDGPTDATRFGVGLTAQQISFASAIVPAAYSAFVPRELQLQFAIEDMDFTAFGDEFLKVDFTGGASSEESGKKAVERLFKGGELVMDFPKISAVSGVYDAEISGKIRGRVDTSKDYSMDATVLARDLDKTIAAVQELAKTNADLNQVSFGLMMAKGFAKTDPDGRQRWDISVARNGSVTINGQVIKGAD</sequence>
<organism evidence="2 4">
    <name type="scientific">Rhizobium tibeticum</name>
    <dbReference type="NCBI Taxonomy" id="501024"/>
    <lineage>
        <taxon>Bacteria</taxon>
        <taxon>Pseudomonadati</taxon>
        <taxon>Pseudomonadota</taxon>
        <taxon>Alphaproteobacteria</taxon>
        <taxon>Hyphomicrobiales</taxon>
        <taxon>Rhizobiaceae</taxon>
        <taxon>Rhizobium/Agrobacterium group</taxon>
        <taxon>Rhizobium</taxon>
    </lineage>
</organism>
<gene>
    <name evidence="2" type="ORF">RTCCBAU85039_1644</name>
    <name evidence="3" type="ORF">SAMN05216228_1005138</name>
</gene>
<reference evidence="3 5" key="3">
    <citation type="submission" date="2016-10" db="EMBL/GenBank/DDBJ databases">
        <authorList>
            <person name="Varghese N."/>
            <person name="Submissions S."/>
        </authorList>
    </citation>
    <scope>NUCLEOTIDE SEQUENCE [LARGE SCALE GENOMIC DNA]</scope>
    <source>
        <strain evidence="3 5">CGMCC 1.7071</strain>
    </source>
</reference>